<dbReference type="Proteomes" id="UP000689967">
    <property type="component" value="Unassembled WGS sequence"/>
</dbReference>
<dbReference type="Pfam" id="PF00403">
    <property type="entry name" value="HMA"/>
    <property type="match status" value="1"/>
</dbReference>
<evidence type="ECO:0000259" key="2">
    <source>
        <dbReference type="PROSITE" id="PS50846"/>
    </source>
</evidence>
<keyword evidence="4" id="KW-1185">Reference proteome</keyword>
<dbReference type="InterPro" id="IPR017969">
    <property type="entry name" value="Heavy-metal-associated_CS"/>
</dbReference>
<organism evidence="3 4">
    <name type="scientific">Falsiroseomonas oleicola</name>
    <dbReference type="NCBI Taxonomy" id="2801474"/>
    <lineage>
        <taxon>Bacteria</taxon>
        <taxon>Pseudomonadati</taxon>
        <taxon>Pseudomonadota</taxon>
        <taxon>Alphaproteobacteria</taxon>
        <taxon>Acetobacterales</taxon>
        <taxon>Roseomonadaceae</taxon>
        <taxon>Falsiroseomonas</taxon>
    </lineage>
</organism>
<comment type="caution">
    <text evidence="3">The sequence shown here is derived from an EMBL/GenBank/DDBJ whole genome shotgun (WGS) entry which is preliminary data.</text>
</comment>
<name>A0ABS6H2N0_9PROT</name>
<keyword evidence="1" id="KW-0479">Metal-binding</keyword>
<sequence>MTEELQVAGMTCGHCVRAVTLAIQKRDPAAKVEVDLEAGRVRADSRLSRDEIAALVTAEGYSVAA</sequence>
<reference evidence="3 4" key="1">
    <citation type="submission" date="2021-01" db="EMBL/GenBank/DDBJ databases">
        <title>Roseomonas sp. nov, a bacterium isolated from an oil production mixture in Yumen Oilfield.</title>
        <authorList>
            <person name="Wu D."/>
        </authorList>
    </citation>
    <scope>NUCLEOTIDE SEQUENCE [LARGE SCALE GENOMIC DNA]</scope>
    <source>
        <strain evidence="3 4">ROY-5-3</strain>
    </source>
</reference>
<evidence type="ECO:0000313" key="3">
    <source>
        <dbReference type="EMBL" id="MBU8542914.1"/>
    </source>
</evidence>
<dbReference type="EMBL" id="JAERQM010000001">
    <property type="protein sequence ID" value="MBU8542914.1"/>
    <property type="molecule type" value="Genomic_DNA"/>
</dbReference>
<dbReference type="PROSITE" id="PS01047">
    <property type="entry name" value="HMA_1"/>
    <property type="match status" value="1"/>
</dbReference>
<dbReference type="CDD" id="cd00371">
    <property type="entry name" value="HMA"/>
    <property type="match status" value="1"/>
</dbReference>
<dbReference type="InterPro" id="IPR006121">
    <property type="entry name" value="HMA_dom"/>
</dbReference>
<gene>
    <name evidence="3" type="ORF">JJQ90_04320</name>
</gene>
<evidence type="ECO:0000313" key="4">
    <source>
        <dbReference type="Proteomes" id="UP000689967"/>
    </source>
</evidence>
<dbReference type="RefSeq" id="WP_216873199.1">
    <property type="nucleotide sequence ID" value="NZ_JAERQM010000001.1"/>
</dbReference>
<proteinExistence type="predicted"/>
<protein>
    <submittedName>
        <fullName evidence="3">Heavy-metal-associated domain-containing protein</fullName>
    </submittedName>
</protein>
<feature type="domain" description="HMA" evidence="2">
    <location>
        <begin position="1"/>
        <end position="64"/>
    </location>
</feature>
<accession>A0ABS6H2N0</accession>
<dbReference type="PROSITE" id="PS50846">
    <property type="entry name" value="HMA_2"/>
    <property type="match status" value="1"/>
</dbReference>
<evidence type="ECO:0000256" key="1">
    <source>
        <dbReference type="ARBA" id="ARBA00022723"/>
    </source>
</evidence>